<evidence type="ECO:0000256" key="1">
    <source>
        <dbReference type="SAM" id="MobiDB-lite"/>
    </source>
</evidence>
<accession>A0ABS2RI44</accession>
<dbReference type="Gene3D" id="3.30.470.20">
    <property type="entry name" value="ATP-grasp fold, B domain"/>
    <property type="match status" value="1"/>
</dbReference>
<sequence>MTSGAVAHAWVRDLGDPGAGLGEVGGKGESLARMIGAGLPVPGGFHLTTWAYRDFVEGHDLQPQIEAQAARAAQGEPEEASAAIRALFVEHEPPEALRAGVTEAYDLMGAGAVAVRSSATAEDLPGLSFAGQQDTFLNVEGVDALLSAVKQCWASLWTARAMRYRARARIPTGEVSIAVVVQRLVAAEVAGIMFTADPVSGDPSRLHINAAFGLGEAVVGGQVTPDSYLVDAGTGRLTAKTVSEKLIMTVPTSSGTEERPVPVRRRTEATLTDPQAEGLAVLGRRLAALYGRPMDVEWALAGGEFTLLQARPITTGAERDPWNDSREVNCLWTNTNVGEAIPDVMTPATWHLVQEFLAEAMTTSANEKYKGFGQVGGRLYLNLSMMMSLSAALGISERRFRRMTQEVFGPLPDGLAIPKVRLNRVELVRTIVPIGLRVVLNARRDLRRLGAYIDAHPALCDRLRAEIATTETATDLVRLWRETLDPAFHEGGRMLSASTKSSGTSFVLTRQALRTLVGEADANAITAGMGKETGELASLGLLMGLEKLANGEIDRDTFNRTYGHRGPHELEVSMPRPGEQPDWVDEQLRHRRPGDRTARELLARQERARDEAWARLQRTHPHKAARLQRKLTVWSRIAREREAARTEVVRLFWVLRDYLLRAGKLTGLGDDVFFLDLDEVAAVLDGTEPDLALIGQRRDAYRRYAELPPLPSLISGRFDPFSWAADPERRSDLFVEGGGIATSETISGSPGSEGVVVGTARVLADFTEGAALRPGEVLVTNITNVGWTPLFPRVAAVVTDIGAPLSHAAIVARELGIPAVVGCGNATMRIRTGDRIRVDGSAGTVAVLDRREEALQQG</sequence>
<dbReference type="Pfam" id="PF00391">
    <property type="entry name" value="PEP-utilizers"/>
    <property type="match status" value="1"/>
</dbReference>
<evidence type="ECO:0000313" key="4">
    <source>
        <dbReference type="EMBL" id="MBM7798670.1"/>
    </source>
</evidence>
<feature type="domain" description="PEP-utilising enzyme mobile" evidence="2">
    <location>
        <begin position="773"/>
        <end position="843"/>
    </location>
</feature>
<dbReference type="InterPro" id="IPR036637">
    <property type="entry name" value="Phosphohistidine_dom_sf"/>
</dbReference>
<reference evidence="4 5" key="1">
    <citation type="submission" date="2021-01" db="EMBL/GenBank/DDBJ databases">
        <title>Sequencing the genomes of 1000 actinobacteria strains.</title>
        <authorList>
            <person name="Klenk H.-P."/>
        </authorList>
    </citation>
    <scope>NUCLEOTIDE SEQUENCE [LARGE SCALE GENOMIC DNA]</scope>
    <source>
        <strain evidence="4 5">DSM 18662</strain>
    </source>
</reference>
<dbReference type="Gene3D" id="3.30.1490.20">
    <property type="entry name" value="ATP-grasp fold, A domain"/>
    <property type="match status" value="1"/>
</dbReference>
<name>A0ABS2RI44_9ACTN</name>
<dbReference type="RefSeq" id="WP_204917187.1">
    <property type="nucleotide sequence ID" value="NZ_BAAAQP010000002.1"/>
</dbReference>
<proteinExistence type="predicted"/>
<dbReference type="SUPFAM" id="SSF56059">
    <property type="entry name" value="Glutathione synthetase ATP-binding domain-like"/>
    <property type="match status" value="1"/>
</dbReference>
<dbReference type="PANTHER" id="PTHR43615">
    <property type="entry name" value="PHOSPHOENOLPYRUVATE SYNTHASE-RELATED"/>
    <property type="match status" value="1"/>
</dbReference>
<evidence type="ECO:0000313" key="5">
    <source>
        <dbReference type="Proteomes" id="UP000704762"/>
    </source>
</evidence>
<dbReference type="PANTHER" id="PTHR43615:SF1">
    <property type="entry name" value="PPDK_N DOMAIN-CONTAINING PROTEIN"/>
    <property type="match status" value="1"/>
</dbReference>
<keyword evidence="4" id="KW-0808">Transferase</keyword>
<evidence type="ECO:0000259" key="3">
    <source>
        <dbReference type="Pfam" id="PF01326"/>
    </source>
</evidence>
<organism evidence="4 5">
    <name type="scientific">Microlunatus panaciterrae</name>
    <dbReference type="NCBI Taxonomy" id="400768"/>
    <lineage>
        <taxon>Bacteria</taxon>
        <taxon>Bacillati</taxon>
        <taxon>Actinomycetota</taxon>
        <taxon>Actinomycetes</taxon>
        <taxon>Propionibacteriales</taxon>
        <taxon>Propionibacteriaceae</taxon>
        <taxon>Microlunatus</taxon>
    </lineage>
</organism>
<gene>
    <name evidence="4" type="ORF">JOE57_001591</name>
</gene>
<dbReference type="EC" id="2.7.9.2" evidence="4"/>
<dbReference type="EMBL" id="JAFBCF010000001">
    <property type="protein sequence ID" value="MBM7798670.1"/>
    <property type="molecule type" value="Genomic_DNA"/>
</dbReference>
<dbReference type="GO" id="GO:0008986">
    <property type="term" value="F:pyruvate, water dikinase activity"/>
    <property type="evidence" value="ECO:0007669"/>
    <property type="project" value="UniProtKB-EC"/>
</dbReference>
<feature type="domain" description="Pyruvate phosphate dikinase AMP/ATP-binding" evidence="3">
    <location>
        <begin position="23"/>
        <end position="319"/>
    </location>
</feature>
<protein>
    <submittedName>
        <fullName evidence="4">Pyruvate,water dikinase</fullName>
        <ecNumber evidence="4">2.7.9.2</ecNumber>
    </submittedName>
</protein>
<dbReference type="Proteomes" id="UP000704762">
    <property type="component" value="Unassembled WGS sequence"/>
</dbReference>
<keyword evidence="5" id="KW-1185">Reference proteome</keyword>
<dbReference type="SUPFAM" id="SSF52009">
    <property type="entry name" value="Phosphohistidine domain"/>
    <property type="match status" value="1"/>
</dbReference>
<comment type="caution">
    <text evidence="4">The sequence shown here is derived from an EMBL/GenBank/DDBJ whole genome shotgun (WGS) entry which is preliminary data.</text>
</comment>
<keyword evidence="4" id="KW-0670">Pyruvate</keyword>
<evidence type="ECO:0000259" key="2">
    <source>
        <dbReference type="Pfam" id="PF00391"/>
    </source>
</evidence>
<dbReference type="InterPro" id="IPR051549">
    <property type="entry name" value="PEP_Utilizing_Enz"/>
</dbReference>
<dbReference type="InterPro" id="IPR008279">
    <property type="entry name" value="PEP-util_enz_mobile_dom"/>
</dbReference>
<dbReference type="Pfam" id="PF01326">
    <property type="entry name" value="PPDK_N"/>
    <property type="match status" value="1"/>
</dbReference>
<dbReference type="InterPro" id="IPR013815">
    <property type="entry name" value="ATP_grasp_subdomain_1"/>
</dbReference>
<feature type="region of interest" description="Disordered" evidence="1">
    <location>
        <begin position="559"/>
        <end position="579"/>
    </location>
</feature>
<dbReference type="InterPro" id="IPR002192">
    <property type="entry name" value="PPDK_AMP/ATP-bd"/>
</dbReference>
<dbReference type="Gene3D" id="3.50.30.10">
    <property type="entry name" value="Phosphohistidine domain"/>
    <property type="match status" value="1"/>
</dbReference>